<dbReference type="AlphaFoldDB" id="A0A015KFZ2"/>
<proteinExistence type="predicted"/>
<evidence type="ECO:0000313" key="2">
    <source>
        <dbReference type="Proteomes" id="UP000022910"/>
    </source>
</evidence>
<evidence type="ECO:0000313" key="1">
    <source>
        <dbReference type="EMBL" id="EXX58536.1"/>
    </source>
</evidence>
<name>A0A015KFZ2_RHIIW</name>
<reference evidence="1 2" key="1">
    <citation type="submission" date="2014-02" db="EMBL/GenBank/DDBJ databases">
        <title>Single nucleus genome sequencing reveals high similarity among nuclei of an endomycorrhizal fungus.</title>
        <authorList>
            <person name="Lin K."/>
            <person name="Geurts R."/>
            <person name="Zhang Z."/>
            <person name="Limpens E."/>
            <person name="Saunders D.G."/>
            <person name="Mu D."/>
            <person name="Pang E."/>
            <person name="Cao H."/>
            <person name="Cha H."/>
            <person name="Lin T."/>
            <person name="Zhou Q."/>
            <person name="Shang Y."/>
            <person name="Li Y."/>
            <person name="Ivanov S."/>
            <person name="Sharma T."/>
            <person name="Velzen R.V."/>
            <person name="Ruijter N.D."/>
            <person name="Aanen D.K."/>
            <person name="Win J."/>
            <person name="Kamoun S."/>
            <person name="Bisseling T."/>
            <person name="Huang S."/>
        </authorList>
    </citation>
    <scope>NUCLEOTIDE SEQUENCE [LARGE SCALE GENOMIC DNA]</scope>
    <source>
        <strain evidence="2">DAOM197198w</strain>
    </source>
</reference>
<gene>
    <name evidence="1" type="ORF">RirG_197060</name>
</gene>
<comment type="caution">
    <text evidence="1">The sequence shown here is derived from an EMBL/GenBank/DDBJ whole genome shotgun (WGS) entry which is preliminary data.</text>
</comment>
<sequence>MTIIKNSIFEEEDNLTSITKRRFCLLIDTNKKKWEINNKGKRVYRYNVIWKIFELNYEENESEELILLASYECYNENEFKIILKCIILGIMTISENSELILGINEKVNRLIIEFINNFSNRKKIDSDYYLELLFLENFLETNNIELIEGKEKIQRIIKEKREEMQEMLKNNKIDKIKYNFELIDEGLITNEYNLIWNNKLITGGFRVWRKAVTLAIWKNEILNSERLEDLFIYNYRNEFDWITSLEFISNRVKFSQRQCGDRDTIERSYRIKNLLKELPTYNTLFKRNTNKIDTDKCIRCGKIFQEDWEHIWICEDNDISIDEIIRESPYNFKKVLANSNQNEELEILKNYNCEFINIIESPSNILLRKSRKWELLRGIYNNKFNDLSKEKKVKDLIKKLWMFTYDEIKKRIWIPRCEEIKRLEEREQIKKIDLRRKRDVNDNTVEDDTETDIIPGKTKKKQKTKENLVKKEKNTNINRRISLVTLDKMKGLITEGINIAKSWNTLLTTKILRNVLYDTCTSIVQYI</sequence>
<dbReference type="STRING" id="1432141.A0A015KFZ2"/>
<dbReference type="EMBL" id="JEMT01026724">
    <property type="protein sequence ID" value="EXX58536.1"/>
    <property type="molecule type" value="Genomic_DNA"/>
</dbReference>
<dbReference type="Proteomes" id="UP000022910">
    <property type="component" value="Unassembled WGS sequence"/>
</dbReference>
<protein>
    <submittedName>
        <fullName evidence="1">Uncharacterized protein</fullName>
    </submittedName>
</protein>
<accession>A0A015KFZ2</accession>
<keyword evidence="2" id="KW-1185">Reference proteome</keyword>
<organism evidence="1 2">
    <name type="scientific">Rhizophagus irregularis (strain DAOM 197198w)</name>
    <name type="common">Glomus intraradices</name>
    <dbReference type="NCBI Taxonomy" id="1432141"/>
    <lineage>
        <taxon>Eukaryota</taxon>
        <taxon>Fungi</taxon>
        <taxon>Fungi incertae sedis</taxon>
        <taxon>Mucoromycota</taxon>
        <taxon>Glomeromycotina</taxon>
        <taxon>Glomeromycetes</taxon>
        <taxon>Glomerales</taxon>
        <taxon>Glomeraceae</taxon>
        <taxon>Rhizophagus</taxon>
    </lineage>
</organism>
<dbReference type="HOGENOM" id="CLU_050266_0_0_1"/>